<feature type="transmembrane region" description="Helical" evidence="6">
    <location>
        <begin position="579"/>
        <end position="597"/>
    </location>
</feature>
<reference evidence="11" key="2">
    <citation type="submission" date="2014-06" db="EMBL/GenBank/DDBJ databases">
        <authorList>
            <person name="Le Roux Frederique"/>
        </authorList>
    </citation>
    <scope>NUCLEOTIDE SEQUENCE [LARGE SCALE GENOMIC DNA]</scope>
    <source>
        <strain evidence="11">J5-5</strain>
    </source>
</reference>
<feature type="transmembrane region" description="Helical" evidence="6">
    <location>
        <begin position="488"/>
        <end position="509"/>
    </location>
</feature>
<dbReference type="GO" id="GO:0005886">
    <property type="term" value="C:plasma membrane"/>
    <property type="evidence" value="ECO:0007669"/>
    <property type="project" value="UniProtKB-SubCell"/>
</dbReference>
<evidence type="ECO:0000259" key="7">
    <source>
        <dbReference type="PROSITE" id="PS50850"/>
    </source>
</evidence>
<feature type="domain" description="Major facilitator superfamily (MFS) profile" evidence="7">
    <location>
        <begin position="336"/>
        <end position="732"/>
    </location>
</feature>
<feature type="transmembrane region" description="Helical" evidence="6">
    <location>
        <begin position="461"/>
        <end position="482"/>
    </location>
</feature>
<feature type="transmembrane region" description="Helical" evidence="6">
    <location>
        <begin position="709"/>
        <end position="727"/>
    </location>
</feature>
<keyword evidence="5 6" id="KW-0472">Membrane</keyword>
<dbReference type="Gene3D" id="1.20.1250.20">
    <property type="entry name" value="MFS general substrate transporter like domains"/>
    <property type="match status" value="1"/>
</dbReference>
<protein>
    <submittedName>
        <fullName evidence="8 9">Inner membrane transport protein</fullName>
    </submittedName>
</protein>
<evidence type="ECO:0000256" key="4">
    <source>
        <dbReference type="ARBA" id="ARBA00022989"/>
    </source>
</evidence>
<keyword evidence="10" id="KW-1185">Reference proteome</keyword>
<dbReference type="PANTHER" id="PTHR43124:SF3">
    <property type="entry name" value="CHLORAMPHENICOL EFFLUX PUMP RV0191"/>
    <property type="match status" value="1"/>
</dbReference>
<feature type="transmembrane region" description="Helical" evidence="6">
    <location>
        <begin position="338"/>
        <end position="359"/>
    </location>
</feature>
<dbReference type="PROSITE" id="PS50850">
    <property type="entry name" value="MFS"/>
    <property type="match status" value="1"/>
</dbReference>
<reference evidence="8 10" key="1">
    <citation type="submission" date="2014-06" db="EMBL/GenBank/DDBJ databases">
        <authorList>
            <person name="Le Roux F."/>
        </authorList>
    </citation>
    <scope>NUCLEOTIDE SEQUENCE</scope>
    <source>
        <strain evidence="9 10">J5-4</strain>
        <strain evidence="8">J5-5</strain>
    </source>
</reference>
<evidence type="ECO:0000256" key="6">
    <source>
        <dbReference type="SAM" id="Phobius"/>
    </source>
</evidence>
<evidence type="ECO:0000313" key="9">
    <source>
        <dbReference type="EMBL" id="CDT17726.1"/>
    </source>
</evidence>
<keyword evidence="3 6" id="KW-0812">Transmembrane</keyword>
<feature type="transmembrane region" description="Helical" evidence="6">
    <location>
        <begin position="684"/>
        <end position="703"/>
    </location>
</feature>
<dbReference type="PRINTS" id="PR01035">
    <property type="entry name" value="TCRTETA"/>
</dbReference>
<name>A0A4R2FU28_9VIBR</name>
<feature type="transmembrane region" description="Helical" evidence="6">
    <location>
        <begin position="371"/>
        <end position="390"/>
    </location>
</feature>
<feature type="transmembrane region" description="Helical" evidence="6">
    <location>
        <begin position="609"/>
        <end position="631"/>
    </location>
</feature>
<dbReference type="GO" id="GO:0022857">
    <property type="term" value="F:transmembrane transporter activity"/>
    <property type="evidence" value="ECO:0007669"/>
    <property type="project" value="InterPro"/>
</dbReference>
<keyword evidence="4 6" id="KW-1133">Transmembrane helix</keyword>
<dbReference type="EMBL" id="CCJV01000063">
    <property type="protein sequence ID" value="CDT16409.1"/>
    <property type="molecule type" value="Genomic_DNA"/>
</dbReference>
<dbReference type="PANTHER" id="PTHR43124">
    <property type="entry name" value="PURINE EFFLUX PUMP PBUE"/>
    <property type="match status" value="1"/>
</dbReference>
<dbReference type="InterPro" id="IPR020846">
    <property type="entry name" value="MFS_dom"/>
</dbReference>
<dbReference type="EMBL" id="CCJX01000066">
    <property type="protein sequence ID" value="CDT17726.1"/>
    <property type="molecule type" value="Genomic_DNA"/>
</dbReference>
<evidence type="ECO:0000313" key="10">
    <source>
        <dbReference type="Proteomes" id="UP000049077"/>
    </source>
</evidence>
<feature type="transmembrane region" description="Helical" evidence="6">
    <location>
        <begin position="298"/>
        <end position="317"/>
    </location>
</feature>
<feature type="transmembrane region" description="Helical" evidence="6">
    <location>
        <begin position="428"/>
        <end position="449"/>
    </location>
</feature>
<evidence type="ECO:0000313" key="11">
    <source>
        <dbReference type="Proteomes" id="UP000049495"/>
    </source>
</evidence>
<comment type="caution">
    <text evidence="8">The sequence shown here is derived from an EMBL/GenBank/DDBJ whole genome shotgun (WGS) entry which is preliminary data.</text>
</comment>
<evidence type="ECO:0000256" key="3">
    <source>
        <dbReference type="ARBA" id="ARBA00022692"/>
    </source>
</evidence>
<comment type="subcellular location">
    <subcellularLocation>
        <location evidence="1">Cell membrane</location>
        <topology evidence="1">Multi-pass membrane protein</topology>
    </subcellularLocation>
</comment>
<evidence type="ECO:0000256" key="5">
    <source>
        <dbReference type="ARBA" id="ARBA00023136"/>
    </source>
</evidence>
<dbReference type="InterPro" id="IPR050189">
    <property type="entry name" value="MFS_Efflux_Transporters"/>
</dbReference>
<dbReference type="SUPFAM" id="SSF103473">
    <property type="entry name" value="MFS general substrate transporter"/>
    <property type="match status" value="1"/>
</dbReference>
<feature type="transmembrane region" description="Helical" evidence="6">
    <location>
        <begin position="546"/>
        <end position="567"/>
    </location>
</feature>
<dbReference type="Pfam" id="PF07690">
    <property type="entry name" value="MFS_1"/>
    <property type="match status" value="1"/>
</dbReference>
<dbReference type="InterPro" id="IPR036259">
    <property type="entry name" value="MFS_trans_sf"/>
</dbReference>
<evidence type="ECO:0000256" key="2">
    <source>
        <dbReference type="ARBA" id="ARBA00022475"/>
    </source>
</evidence>
<sequence>MGLNAVRQHSRLILGALLVVLSLSLIFTVGYAQALKSYQQQSRDAVMAQTEAARIGLEQILSSGVPLHDIAGLEKVLSPIVDADRSVVDIRVISGSQELYRYTTSEFEGSQISIPLRNKFTQVGSLEILISNVEITKAISESFAPMAWLIAILVALFVFMVIQGQQAKIYFTAFGIVFIAMSLSVILMVGALYKSGLENKANSMANIVTQRLAPILTLGIDPQRVSGIDEMLVSFRQSNHEVSSIAVEQHSNVIAVSSAQSDMMSAERWIEFPIADSMGNQVIISFHPKVLLSRLLNILKSFAILFAGCAFICFSFIRLLSRSESDSHSSLVLAQVKPLLLVTVLMESLMAPVLPQYLADVASAAGVSESWTSYFFTLYFVGFACSLLPVSRLVEQFDIRRVLAAGIVLSSLGCILLIYQNYLELVLFARFISGVGQATIFVSIQAYVLRFSEKTNKTQAAGIIVFCFNAGFISGAGIGALLADTLGVNGIFLLSTFVGGLMFLFCWVLPSMLPSATSNTSLKESFNVMLNGCTSLMRIPSFMRTMVLVGIPTKMVLTGVVFFAVPFLLSDKGIEKESIGQVLMSYAFAVLFVSGKVSPMIDRIGSTKWALCLGNVVGALALALLGFVFVIEDTTYAVIVATVAMLVMGISHGFINAPVVTHVVSTTANHANNDANLVATTYRFLERLGHVMGAIIVGQLLVLLGEKSAFWVLSLFFVVAAAVMWLFDRKKPANMLAAVENSAETGR</sequence>
<feature type="transmembrane region" description="Helical" evidence="6">
    <location>
        <begin position="169"/>
        <end position="193"/>
    </location>
</feature>
<accession>A0A4R2FU28</accession>
<dbReference type="Proteomes" id="UP000049077">
    <property type="component" value="Unassembled WGS sequence"/>
</dbReference>
<evidence type="ECO:0000313" key="8">
    <source>
        <dbReference type="EMBL" id="CDT16409.1"/>
    </source>
</evidence>
<gene>
    <name evidence="9" type="ORF">VCR4J5_1580031</name>
    <name evidence="8" type="ORF">VCR5J5_1550031</name>
</gene>
<dbReference type="InterPro" id="IPR011701">
    <property type="entry name" value="MFS"/>
</dbReference>
<dbReference type="AlphaFoldDB" id="A0A4R2FU28"/>
<proteinExistence type="predicted"/>
<feature type="transmembrane region" description="Helical" evidence="6">
    <location>
        <begin position="143"/>
        <end position="162"/>
    </location>
</feature>
<feature type="transmembrane region" description="Helical" evidence="6">
    <location>
        <begin position="402"/>
        <end position="422"/>
    </location>
</feature>
<evidence type="ECO:0000256" key="1">
    <source>
        <dbReference type="ARBA" id="ARBA00004651"/>
    </source>
</evidence>
<dbReference type="Proteomes" id="UP000049495">
    <property type="component" value="Unassembled WGS sequence"/>
</dbReference>
<keyword evidence="2" id="KW-1003">Cell membrane</keyword>
<feature type="transmembrane region" description="Helical" evidence="6">
    <location>
        <begin position="637"/>
        <end position="664"/>
    </location>
</feature>
<organism evidence="8 11">
    <name type="scientific">Vibrio crassostreae</name>
    <dbReference type="NCBI Taxonomy" id="246167"/>
    <lineage>
        <taxon>Bacteria</taxon>
        <taxon>Pseudomonadati</taxon>
        <taxon>Pseudomonadota</taxon>
        <taxon>Gammaproteobacteria</taxon>
        <taxon>Vibrionales</taxon>
        <taxon>Vibrionaceae</taxon>
        <taxon>Vibrio</taxon>
    </lineage>
</organism>
<dbReference type="InterPro" id="IPR001958">
    <property type="entry name" value="Tet-R_TetA/multi-R_MdtG-like"/>
</dbReference>